<dbReference type="GeneID" id="27427687"/>
<dbReference type="GeneID" id="1454330"/>
<dbReference type="RefSeq" id="WP_010923308.1">
    <property type="nucleotide sequence ID" value="NZ_LT549890.1"/>
</dbReference>
<dbReference type="OrthoDB" id="36421at2157"/>
<dbReference type="Pfam" id="PF20803">
    <property type="entry name" value="PaaX_M"/>
    <property type="match status" value="1"/>
</dbReference>
<proteinExistence type="predicted"/>
<dbReference type="Pfam" id="PF07848">
    <property type="entry name" value="PaaX"/>
    <property type="match status" value="1"/>
</dbReference>
<organism evidence="4 5">
    <name type="scientific">Saccharolobus solfataricus</name>
    <name type="common">Sulfolobus solfataricus</name>
    <dbReference type="NCBI Taxonomy" id="2287"/>
    <lineage>
        <taxon>Archaea</taxon>
        <taxon>Thermoproteota</taxon>
        <taxon>Thermoprotei</taxon>
        <taxon>Sulfolobales</taxon>
        <taxon>Sulfolobaceae</taxon>
        <taxon>Saccharolobus</taxon>
    </lineage>
</organism>
<dbReference type="PIRSF" id="PIRSF020623">
    <property type="entry name" value="PaaX"/>
    <property type="match status" value="1"/>
</dbReference>
<sequence length="266" mass="31577">MKIQSLFFTLYGDYIKDAGGTISSKSLIIILKEFGFSEGAIRAGLHRMKKAGLIVSERGKDKKIRYKLSEKGLLRLLEGTRRVYEKTRRRWDGKWRIVVYNIPENNREVRDRLRRELKWLGFGMLAQSTWISPNPIEDTLRKFINDLYNSTNSVKVDIFVADYLDQPNHLVERCWNLVEVEQAYKSFLEEWSPMLKKVNSMKSNEAFVTRIELVHEYRKFLNIDPDLPEDLLPQNWIGYKAYDLFMKLREELTPKANEFFYKVYEP</sequence>
<dbReference type="PANTHER" id="PTHR30319:SF1">
    <property type="entry name" value="TRANSCRIPTIONAL REPRESSOR PAAX"/>
    <property type="match status" value="1"/>
</dbReference>
<evidence type="ECO:0000313" key="4">
    <source>
        <dbReference type="EMBL" id="SAI84984.1"/>
    </source>
</evidence>
<dbReference type="InterPro" id="IPR011965">
    <property type="entry name" value="PaaX_trns_reg"/>
</dbReference>
<dbReference type="GO" id="GO:0006351">
    <property type="term" value="P:DNA-templated transcription"/>
    <property type="evidence" value="ECO:0007669"/>
    <property type="project" value="InterPro"/>
</dbReference>
<dbReference type="PANTHER" id="PTHR30319">
    <property type="entry name" value="PHENYLACETIC ACID REGULATOR-RELATED TRANSCRIPTIONAL REPRESSOR"/>
    <property type="match status" value="1"/>
</dbReference>
<feature type="domain" description="Transcriptional repressor PaaX-like N-terminal" evidence="1">
    <location>
        <begin position="3"/>
        <end position="72"/>
    </location>
</feature>
<dbReference type="Gene3D" id="1.20.58.1460">
    <property type="match status" value="1"/>
</dbReference>
<reference evidence="5" key="1">
    <citation type="submission" date="2016-04" db="EMBL/GenBank/DDBJ databases">
        <authorList>
            <person name="Shah S.A."/>
            <person name="Garrett R.A."/>
        </authorList>
    </citation>
    <scope>NUCLEOTIDE SEQUENCE [LARGE SCALE GENOMIC DNA]</scope>
    <source>
        <strain evidence="5">ATCC 35091 / DSM 1616 / JCM 8930 / NBRC 15331 / P1</strain>
    </source>
</reference>
<dbReference type="Gene3D" id="1.10.10.10">
    <property type="entry name" value="Winged helix-like DNA-binding domain superfamily/Winged helix DNA-binding domain"/>
    <property type="match status" value="1"/>
</dbReference>
<feature type="domain" description="Transcriptional repressor PaaX-like central Cas2-like" evidence="3">
    <location>
        <begin position="89"/>
        <end position="166"/>
    </location>
</feature>
<accession>A0A157T0Q1</accession>
<dbReference type="Pfam" id="PF08223">
    <property type="entry name" value="PaaX_C"/>
    <property type="match status" value="1"/>
</dbReference>
<evidence type="ECO:0000259" key="2">
    <source>
        <dbReference type="Pfam" id="PF08223"/>
    </source>
</evidence>
<dbReference type="InterPro" id="IPR012906">
    <property type="entry name" value="PaaX-like_N"/>
</dbReference>
<dbReference type="SUPFAM" id="SSF46785">
    <property type="entry name" value="Winged helix' DNA-binding domain"/>
    <property type="match status" value="1"/>
</dbReference>
<dbReference type="PATRIC" id="fig|2287.9.peg.1459"/>
<evidence type="ECO:0000313" key="5">
    <source>
        <dbReference type="Proteomes" id="UP000076770"/>
    </source>
</evidence>
<dbReference type="InterPro" id="IPR048846">
    <property type="entry name" value="PaaX-like_central"/>
</dbReference>
<evidence type="ECO:0000259" key="1">
    <source>
        <dbReference type="Pfam" id="PF07848"/>
    </source>
</evidence>
<dbReference type="EMBL" id="LT549890">
    <property type="protein sequence ID" value="SAI84984.1"/>
    <property type="molecule type" value="Genomic_DNA"/>
</dbReference>
<dbReference type="Proteomes" id="UP000076770">
    <property type="component" value="Chromosome i"/>
</dbReference>
<name>A0A157T0Q1_SACSO</name>
<gene>
    <name evidence="4" type="ORF">SSOP1_1430</name>
</gene>
<dbReference type="Gene3D" id="3.30.70.2650">
    <property type="match status" value="1"/>
</dbReference>
<dbReference type="InterPro" id="IPR036390">
    <property type="entry name" value="WH_DNA-bd_sf"/>
</dbReference>
<dbReference type="InterPro" id="IPR036388">
    <property type="entry name" value="WH-like_DNA-bd_sf"/>
</dbReference>
<feature type="domain" description="Transcriptional repressor PaaX-like C-terminal" evidence="2">
    <location>
        <begin position="175"/>
        <end position="261"/>
    </location>
</feature>
<protein>
    <submittedName>
        <fullName evidence="4">Repressor</fullName>
    </submittedName>
</protein>
<dbReference type="InterPro" id="IPR013225">
    <property type="entry name" value="PaaX_C"/>
</dbReference>
<evidence type="ECO:0000259" key="3">
    <source>
        <dbReference type="Pfam" id="PF20803"/>
    </source>
</evidence>
<dbReference type="AlphaFoldDB" id="A0A157T0Q1"/>